<dbReference type="SUPFAM" id="SSF49464">
    <property type="entry name" value="Carboxypeptidase regulatory domain-like"/>
    <property type="match status" value="1"/>
</dbReference>
<dbReference type="Gene3D" id="2.60.40.10">
    <property type="entry name" value="Immunoglobulins"/>
    <property type="match status" value="2"/>
</dbReference>
<dbReference type="Pfam" id="PF07705">
    <property type="entry name" value="CARDB"/>
    <property type="match status" value="1"/>
</dbReference>
<feature type="domain" description="CARDB" evidence="2">
    <location>
        <begin position="21"/>
        <end position="115"/>
    </location>
</feature>
<keyword evidence="1" id="KW-0472">Membrane</keyword>
<dbReference type="RefSeq" id="WP_372823015.1">
    <property type="nucleotide sequence ID" value="NZ_JARRIF010000001.1"/>
</dbReference>
<keyword evidence="4" id="KW-1185">Reference proteome</keyword>
<reference evidence="3 4" key="1">
    <citation type="submission" date="2023-03" db="EMBL/GenBank/DDBJ databases">
        <title>Speciation in Pyrococcus: adaptation to high temperature as a mechanism.</title>
        <authorList>
            <person name="Gu J."/>
        </authorList>
    </citation>
    <scope>NUCLEOTIDE SEQUENCE [LARGE SCALE GENOMIC DNA]</scope>
    <source>
        <strain evidence="3 4">LMOA34</strain>
    </source>
</reference>
<gene>
    <name evidence="3" type="ORF">P8X34_00645</name>
</gene>
<dbReference type="InterPro" id="IPR008969">
    <property type="entry name" value="CarboxyPept-like_regulatory"/>
</dbReference>
<proteinExistence type="predicted"/>
<feature type="transmembrane region" description="Helical" evidence="1">
    <location>
        <begin position="418"/>
        <end position="437"/>
    </location>
</feature>
<evidence type="ECO:0000259" key="2">
    <source>
        <dbReference type="Pfam" id="PF07705"/>
    </source>
</evidence>
<organism evidence="3 4">
    <name type="scientific">Pyrococcus kukulkanii</name>
    <dbReference type="NCBI Taxonomy" id="1609559"/>
    <lineage>
        <taxon>Archaea</taxon>
        <taxon>Methanobacteriati</taxon>
        <taxon>Methanobacteriota</taxon>
        <taxon>Thermococci</taxon>
        <taxon>Thermococcales</taxon>
        <taxon>Thermococcaceae</taxon>
        <taxon>Pyrococcus</taxon>
    </lineage>
</organism>
<keyword evidence="1" id="KW-0812">Transmembrane</keyword>
<comment type="caution">
    <text evidence="3">The sequence shown here is derived from an EMBL/GenBank/DDBJ whole genome shotgun (WGS) entry which is preliminary data.</text>
</comment>
<protein>
    <submittedName>
        <fullName evidence="3">CARDB domain-containing protein</fullName>
    </submittedName>
</protein>
<dbReference type="InterPro" id="IPR013783">
    <property type="entry name" value="Ig-like_fold"/>
</dbReference>
<evidence type="ECO:0000313" key="3">
    <source>
        <dbReference type="EMBL" id="MFA4803274.1"/>
    </source>
</evidence>
<evidence type="ECO:0000256" key="1">
    <source>
        <dbReference type="SAM" id="Phobius"/>
    </source>
</evidence>
<dbReference type="Proteomes" id="UP001571980">
    <property type="component" value="Unassembled WGS sequence"/>
</dbReference>
<keyword evidence="1" id="KW-1133">Transmembrane helix</keyword>
<name>A0ABV4T3P7_9EURY</name>
<dbReference type="InterPro" id="IPR011635">
    <property type="entry name" value="CARDB"/>
</dbReference>
<accession>A0ABV4T3P7</accession>
<dbReference type="EMBL" id="JARRIG010000001">
    <property type="protein sequence ID" value="MFA4803274.1"/>
    <property type="molecule type" value="Genomic_DNA"/>
</dbReference>
<sequence>MKKVIMVIVLFATILIPVYAQPVLIIEATPKEIEGKPGDSVTFNVTITNVGNSTAENVTVFVFNKIKGILFTQGFIRSIPPNTTTNITLKAYLIKPEAGVYKLTVVGKLGNYIAEDYLKLKVKSVINYTLRIQGPVMVIYGRNVSMIVSINSNSNVLLYGNAKIVILKDGQVLKEVNYRPMIKPWEAWSENIIIPRPEIGNYSVIFSANFYNRIKNTTFNFTVFRRPLTYEAYFENGEIIVKVTQKGTPVKNIEVTIGNTTMYTDENGVVMYPVNSPGTYLIRVNLDGVISEKLITVERPIVVPIVKNSSLKIKVLDSTGKPIKGITVEVTSERGTFYGVTNEEGICEFNLSEVGYGKIKVEANSIKYLPSATSITIKPPLKQEVETSTTTTTTTTTIFKTETVTPVIKEGKKIDKGLIGLIIVFIITLGISSYLAFFRPIVVEDKIGRYYFIKIKAPRLASLKEFKYEKLATVEEAWAEKGTVRVEGNIVIWQIDKLEPGGEATLHLILA</sequence>
<evidence type="ECO:0000313" key="4">
    <source>
        <dbReference type="Proteomes" id="UP001571980"/>
    </source>
</evidence>